<dbReference type="RefSeq" id="WP_014223548.1">
    <property type="nucleotide sequence ID" value="NZ_CALHNL010000096.1"/>
</dbReference>
<reference evidence="2 3" key="1">
    <citation type="submission" date="2016-09" db="EMBL/GenBank/DDBJ databases">
        <authorList>
            <person name="Capua I."/>
            <person name="De Benedictis P."/>
            <person name="Joannis T."/>
            <person name="Lombin L.H."/>
            <person name="Cattoli G."/>
        </authorList>
    </citation>
    <scope>NUCLEOTIDE SEQUENCE [LARGE SCALE GENOMIC DNA]</scope>
    <source>
        <strain evidence="2 3">UB20</strain>
    </source>
</reference>
<keyword evidence="1" id="KW-0812">Transmembrane</keyword>
<keyword evidence="1" id="KW-0472">Membrane</keyword>
<dbReference type="AlphaFoldDB" id="A0A1D3UBQ6"/>
<dbReference type="OrthoDB" id="1121342at2"/>
<gene>
    <name evidence="2" type="ORF">TFUB20_00061</name>
</gene>
<keyword evidence="1" id="KW-1133">Transmembrane helix</keyword>
<proteinExistence type="predicted"/>
<feature type="transmembrane region" description="Helical" evidence="1">
    <location>
        <begin position="53"/>
        <end position="72"/>
    </location>
</feature>
<accession>A0A1D3UBQ6</accession>
<sequence>MCTSRELKYIEWLKKSKSPYVGISLFVFMLLLFLFVVVYMSTHIHIQIFNDSVFIWGILMVGGVAFFTYKYLTRKIDHDIKNLSFKKKEIIIAYIFYSDDVESGSGMLYIPILGHFFPKLWGQKMRRIKRYYIVSKEGVRYEINNQDYALLSDKSSCHFIYGQESDILVGVEL</sequence>
<feature type="transmembrane region" description="Helical" evidence="1">
    <location>
        <begin position="20"/>
        <end position="41"/>
    </location>
</feature>
<evidence type="ECO:0000313" key="3">
    <source>
        <dbReference type="Proteomes" id="UP000182057"/>
    </source>
</evidence>
<organism evidence="2 3">
    <name type="scientific">Tannerella forsythia</name>
    <name type="common">Bacteroides forsythus</name>
    <dbReference type="NCBI Taxonomy" id="28112"/>
    <lineage>
        <taxon>Bacteria</taxon>
        <taxon>Pseudomonadati</taxon>
        <taxon>Bacteroidota</taxon>
        <taxon>Bacteroidia</taxon>
        <taxon>Bacteroidales</taxon>
        <taxon>Tannerellaceae</taxon>
        <taxon>Tannerella</taxon>
    </lineage>
</organism>
<evidence type="ECO:0000313" key="2">
    <source>
        <dbReference type="EMBL" id="SCQ17573.1"/>
    </source>
</evidence>
<protein>
    <submittedName>
        <fullName evidence="2">Uncharacterized protein</fullName>
    </submittedName>
</protein>
<dbReference type="Proteomes" id="UP000182057">
    <property type="component" value="Unassembled WGS sequence"/>
</dbReference>
<dbReference type="GeneID" id="34757503"/>
<name>A0A1D3UBQ6_TANFO</name>
<evidence type="ECO:0000256" key="1">
    <source>
        <dbReference type="SAM" id="Phobius"/>
    </source>
</evidence>
<dbReference type="EMBL" id="FMMM01000001">
    <property type="protein sequence ID" value="SCQ17573.1"/>
    <property type="molecule type" value="Genomic_DNA"/>
</dbReference>